<evidence type="ECO:0000256" key="6">
    <source>
        <dbReference type="ARBA" id="ARBA00022989"/>
    </source>
</evidence>
<sequence length="457" mass="52480">MLQKISISLIFRQCSKFSWLFIWLAASLGCIWKTSVFLNDFFQYPVIVNLKVEKLKYLEFPAITICNLNRVKAFHTQCLNLSIPLDVCLFSGEAPLDPFRNEGPLVMSERRSIFSCSSALSRKYDNKTDMLIRFLSRYILMDKDRRKRIGHTAEQLISKCMFNGMRCSSRDFEDFHSLRYGNCFTFNKGKKFKAINTSTGPLGGLTLEFNVEFPQYFLQTEIGARISIHNPEDYPELEENGINIPPGYETSIALRQIQIRRLPSPYKDECVDYSTNFATYGSNQKECMKACMQAKSYAACGCVDPTLPSLPEQKVCDMSSDRDMCCLNNAIDSMISSGYSCECPLPCLSTNYQDTTSKSFFPSWDFLLFVYKMSGQYSRKDYLGRFAWNFYRGSFGKVNIYYSSMDKMIFEQKSVYQDAELYSYLGGELGFWLGLSFCSLFHLISILFTLFNTGSAN</sequence>
<dbReference type="Pfam" id="PF00858">
    <property type="entry name" value="ASC"/>
    <property type="match status" value="1"/>
</dbReference>
<protein>
    <submittedName>
        <fullName evidence="14">Amiloride-sensitive sodium channel subunit gamma-2</fullName>
    </submittedName>
</protein>
<evidence type="ECO:0000256" key="13">
    <source>
        <dbReference type="SAM" id="Phobius"/>
    </source>
</evidence>
<feature type="transmembrane region" description="Helical" evidence="13">
    <location>
        <begin position="429"/>
        <end position="451"/>
    </location>
</feature>
<keyword evidence="10 12" id="KW-0739">Sodium transport</keyword>
<keyword evidence="4 12" id="KW-0894">Sodium channel</keyword>
<dbReference type="GO" id="GO:0005886">
    <property type="term" value="C:plasma membrane"/>
    <property type="evidence" value="ECO:0007669"/>
    <property type="project" value="TreeGrafter"/>
</dbReference>
<accession>A0A8X6FJ20</accession>
<name>A0A8X6FJ20_TRICU</name>
<dbReference type="Gene3D" id="1.10.287.770">
    <property type="entry name" value="YojJ-like"/>
    <property type="match status" value="1"/>
</dbReference>
<evidence type="ECO:0000313" key="14">
    <source>
        <dbReference type="EMBL" id="GFQ81473.1"/>
    </source>
</evidence>
<dbReference type="PRINTS" id="PR01078">
    <property type="entry name" value="AMINACHANNEL"/>
</dbReference>
<dbReference type="PANTHER" id="PTHR11690:SF248">
    <property type="entry name" value="PICKPOCKET 17, ISOFORM A"/>
    <property type="match status" value="1"/>
</dbReference>
<proteinExistence type="inferred from homology"/>
<evidence type="ECO:0000256" key="11">
    <source>
        <dbReference type="ARBA" id="ARBA00023303"/>
    </source>
</evidence>
<keyword evidence="11 12" id="KW-0407">Ion channel</keyword>
<dbReference type="GO" id="GO:0015280">
    <property type="term" value="F:ligand-gated sodium channel activity"/>
    <property type="evidence" value="ECO:0007669"/>
    <property type="project" value="TreeGrafter"/>
</dbReference>
<reference evidence="14" key="1">
    <citation type="submission" date="2020-07" db="EMBL/GenBank/DDBJ databases">
        <title>Multicomponent nature underlies the extraordinary mechanical properties of spider dragline silk.</title>
        <authorList>
            <person name="Kono N."/>
            <person name="Nakamura H."/>
            <person name="Mori M."/>
            <person name="Yoshida Y."/>
            <person name="Ohtoshi R."/>
            <person name="Malay A.D."/>
            <person name="Moran D.A.P."/>
            <person name="Tomita M."/>
            <person name="Numata K."/>
            <person name="Arakawa K."/>
        </authorList>
    </citation>
    <scope>NUCLEOTIDE SEQUENCE</scope>
</reference>
<keyword evidence="3 12" id="KW-0813">Transport</keyword>
<evidence type="ECO:0000256" key="10">
    <source>
        <dbReference type="ARBA" id="ARBA00023201"/>
    </source>
</evidence>
<evidence type="ECO:0000256" key="9">
    <source>
        <dbReference type="ARBA" id="ARBA00023136"/>
    </source>
</evidence>
<evidence type="ECO:0000256" key="12">
    <source>
        <dbReference type="RuleBase" id="RU000679"/>
    </source>
</evidence>
<dbReference type="PROSITE" id="PS51257">
    <property type="entry name" value="PROKAR_LIPOPROTEIN"/>
    <property type="match status" value="1"/>
</dbReference>
<dbReference type="EMBL" id="BMAO01002542">
    <property type="protein sequence ID" value="GFQ81473.1"/>
    <property type="molecule type" value="Genomic_DNA"/>
</dbReference>
<dbReference type="Gene3D" id="2.60.470.10">
    <property type="entry name" value="Acid-sensing ion channels like domains"/>
    <property type="match status" value="1"/>
</dbReference>
<keyword evidence="7" id="KW-0915">Sodium</keyword>
<organism evidence="14 15">
    <name type="scientific">Trichonephila clavata</name>
    <name type="common">Joro spider</name>
    <name type="synonym">Nephila clavata</name>
    <dbReference type="NCBI Taxonomy" id="2740835"/>
    <lineage>
        <taxon>Eukaryota</taxon>
        <taxon>Metazoa</taxon>
        <taxon>Ecdysozoa</taxon>
        <taxon>Arthropoda</taxon>
        <taxon>Chelicerata</taxon>
        <taxon>Arachnida</taxon>
        <taxon>Araneae</taxon>
        <taxon>Araneomorphae</taxon>
        <taxon>Entelegynae</taxon>
        <taxon>Araneoidea</taxon>
        <taxon>Nephilidae</taxon>
        <taxon>Trichonephila</taxon>
    </lineage>
</organism>
<comment type="caution">
    <text evidence="14">The sequence shown here is derived from an EMBL/GenBank/DDBJ whole genome shotgun (WGS) entry which is preliminary data.</text>
</comment>
<keyword evidence="15" id="KW-1185">Reference proteome</keyword>
<keyword evidence="6 13" id="KW-1133">Transmembrane helix</keyword>
<evidence type="ECO:0000256" key="1">
    <source>
        <dbReference type="ARBA" id="ARBA00004141"/>
    </source>
</evidence>
<evidence type="ECO:0000313" key="15">
    <source>
        <dbReference type="Proteomes" id="UP000887116"/>
    </source>
</evidence>
<dbReference type="Proteomes" id="UP000887116">
    <property type="component" value="Unassembled WGS sequence"/>
</dbReference>
<evidence type="ECO:0000256" key="2">
    <source>
        <dbReference type="ARBA" id="ARBA00007193"/>
    </source>
</evidence>
<gene>
    <name evidence="14" type="primary">scnn1g-b</name>
    <name evidence="14" type="ORF">TNCT_673311</name>
</gene>
<evidence type="ECO:0000256" key="3">
    <source>
        <dbReference type="ARBA" id="ARBA00022448"/>
    </source>
</evidence>
<evidence type="ECO:0000256" key="4">
    <source>
        <dbReference type="ARBA" id="ARBA00022461"/>
    </source>
</evidence>
<dbReference type="AlphaFoldDB" id="A0A8X6FJ20"/>
<dbReference type="InterPro" id="IPR001873">
    <property type="entry name" value="ENaC"/>
</dbReference>
<evidence type="ECO:0000256" key="7">
    <source>
        <dbReference type="ARBA" id="ARBA00023053"/>
    </source>
</evidence>
<comment type="similarity">
    <text evidence="2 12">Belongs to the amiloride-sensitive sodium channel (TC 1.A.6) family.</text>
</comment>
<comment type="subcellular location">
    <subcellularLocation>
        <location evidence="1">Membrane</location>
        <topology evidence="1">Multi-pass membrane protein</topology>
    </subcellularLocation>
</comment>
<evidence type="ECO:0000256" key="8">
    <source>
        <dbReference type="ARBA" id="ARBA00023065"/>
    </source>
</evidence>
<evidence type="ECO:0000256" key="5">
    <source>
        <dbReference type="ARBA" id="ARBA00022692"/>
    </source>
</evidence>
<keyword evidence="8 12" id="KW-0406">Ion transport</keyword>
<dbReference type="OrthoDB" id="5874059at2759"/>
<dbReference type="PANTHER" id="PTHR11690">
    <property type="entry name" value="AMILORIDE-SENSITIVE SODIUM CHANNEL-RELATED"/>
    <property type="match status" value="1"/>
</dbReference>
<keyword evidence="9 13" id="KW-0472">Membrane</keyword>
<keyword evidence="5 12" id="KW-0812">Transmembrane</keyword>